<feature type="transmembrane region" description="Helical" evidence="1">
    <location>
        <begin position="198"/>
        <end position="218"/>
    </location>
</feature>
<name>A0A0J6V5A6_9HYPH</name>
<proteinExistence type="predicted"/>
<dbReference type="PATRIC" id="fig|1187852.3.peg.2458"/>
<dbReference type="AlphaFoldDB" id="A0A0J6V5A6"/>
<organism evidence="2 3">
    <name type="scientific">Methylobacterium tarhaniae</name>
    <dbReference type="NCBI Taxonomy" id="1187852"/>
    <lineage>
        <taxon>Bacteria</taxon>
        <taxon>Pseudomonadati</taxon>
        <taxon>Pseudomonadota</taxon>
        <taxon>Alphaproteobacteria</taxon>
        <taxon>Hyphomicrobiales</taxon>
        <taxon>Methylobacteriaceae</taxon>
        <taxon>Methylobacterium</taxon>
    </lineage>
</organism>
<keyword evidence="1" id="KW-1133">Transmembrane helix</keyword>
<dbReference type="RefSeq" id="WP_048453409.1">
    <property type="nucleotide sequence ID" value="NZ_JBNNPJ010000008.1"/>
</dbReference>
<dbReference type="OrthoDB" id="5892745at2"/>
<accession>A0A0J6V5A6</accession>
<protein>
    <submittedName>
        <fullName evidence="2">Uncharacterized protein</fullName>
    </submittedName>
</protein>
<sequence>MPNLDGGHYFFTAIVPIKNDVIVEHEGLRSSPVHMVREALETLPTALQSPEAVEIGIQSPFARSLRTHFARFVVLDQPFFNGRDHSDALADALRGTDLLVPQANDALACPYLLVMIDFDPRTDFDTKAGADEPRHYCEELWSLMPRELEAVFRYCYGFPAVRDAKTFADFLLPCQVETTMPFNDYWVGKPQLPTLSRALLIAPPAIGVALPLLAALFHRLSWPTGLVLALVLGLAGLAVDYWIVMRRGARPLPAAPDASLRHVLKALYLQQAFTRLAIAQQGADPQARGAAFRQFLATHRPDDLAGPTQMPGVIGSP</sequence>
<dbReference type="Proteomes" id="UP000036449">
    <property type="component" value="Unassembled WGS sequence"/>
</dbReference>
<reference evidence="2 3" key="1">
    <citation type="submission" date="2015-03" db="EMBL/GenBank/DDBJ databases">
        <title>Genome sequencing of Methylobacterium tarhaniae DSM 25844.</title>
        <authorList>
            <person name="Chaudhry V."/>
            <person name="Patil P.B."/>
        </authorList>
    </citation>
    <scope>NUCLEOTIDE SEQUENCE [LARGE SCALE GENOMIC DNA]</scope>
    <source>
        <strain evidence="2 3">DSM 25844</strain>
    </source>
</reference>
<evidence type="ECO:0000313" key="3">
    <source>
        <dbReference type="Proteomes" id="UP000036449"/>
    </source>
</evidence>
<evidence type="ECO:0000313" key="2">
    <source>
        <dbReference type="EMBL" id="KMO34066.1"/>
    </source>
</evidence>
<keyword evidence="1" id="KW-0472">Membrane</keyword>
<gene>
    <name evidence="2" type="ORF">VQ03_23980</name>
</gene>
<evidence type="ECO:0000256" key="1">
    <source>
        <dbReference type="SAM" id="Phobius"/>
    </source>
</evidence>
<dbReference type="EMBL" id="LABZ01000188">
    <property type="protein sequence ID" value="KMO34066.1"/>
    <property type="molecule type" value="Genomic_DNA"/>
</dbReference>
<feature type="transmembrane region" description="Helical" evidence="1">
    <location>
        <begin position="224"/>
        <end position="244"/>
    </location>
</feature>
<keyword evidence="3" id="KW-1185">Reference proteome</keyword>
<comment type="caution">
    <text evidence="2">The sequence shown here is derived from an EMBL/GenBank/DDBJ whole genome shotgun (WGS) entry which is preliminary data.</text>
</comment>
<keyword evidence="1" id="KW-0812">Transmembrane</keyword>